<feature type="region of interest" description="Disordered" evidence="4">
    <location>
        <begin position="1"/>
        <end position="20"/>
    </location>
</feature>
<dbReference type="SMART" id="SM00490">
    <property type="entry name" value="HELICc"/>
    <property type="match status" value="1"/>
</dbReference>
<evidence type="ECO:0000256" key="3">
    <source>
        <dbReference type="ARBA" id="ARBA00022840"/>
    </source>
</evidence>
<dbReference type="GO" id="GO:0016787">
    <property type="term" value="F:hydrolase activity"/>
    <property type="evidence" value="ECO:0007669"/>
    <property type="project" value="UniProtKB-KW"/>
</dbReference>
<reference evidence="7 8" key="1">
    <citation type="journal article" date="2016" name="Mol. Biol. Evol.">
        <title>Genome-Wide Survey of Gut Fungi (Harpellales) Reveals the First Horizontally Transferred Ubiquitin Gene from a Mosquito Host.</title>
        <authorList>
            <person name="Wang Y."/>
            <person name="White M.M."/>
            <person name="Kvist S."/>
            <person name="Moncalvo J.M."/>
        </authorList>
    </citation>
    <scope>NUCLEOTIDE SEQUENCE [LARGE SCALE GENOMIC DNA]</scope>
    <source>
        <strain evidence="7 8">ALG-7-W6</strain>
    </source>
</reference>
<dbReference type="SUPFAM" id="SSF52540">
    <property type="entry name" value="P-loop containing nucleoside triphosphate hydrolases"/>
    <property type="match status" value="2"/>
</dbReference>
<keyword evidence="1" id="KW-0547">Nucleotide-binding</keyword>
<dbReference type="PANTHER" id="PTHR45629">
    <property type="entry name" value="SNF2/RAD54 FAMILY MEMBER"/>
    <property type="match status" value="1"/>
</dbReference>
<evidence type="ECO:0000313" key="8">
    <source>
        <dbReference type="Proteomes" id="UP000187455"/>
    </source>
</evidence>
<comment type="caution">
    <text evidence="7">The sequence shown here is derived from an EMBL/GenBank/DDBJ whole genome shotgun (WGS) entry which is preliminary data.</text>
</comment>
<keyword evidence="8" id="KW-1185">Reference proteome</keyword>
<dbReference type="GO" id="GO:0008094">
    <property type="term" value="F:ATP-dependent activity, acting on DNA"/>
    <property type="evidence" value="ECO:0007669"/>
    <property type="project" value="TreeGrafter"/>
</dbReference>
<dbReference type="PANTHER" id="PTHR45629:SF7">
    <property type="entry name" value="DNA EXCISION REPAIR PROTEIN ERCC-6-RELATED"/>
    <property type="match status" value="1"/>
</dbReference>
<dbReference type="PROSITE" id="PS51194">
    <property type="entry name" value="HELICASE_CTER"/>
    <property type="match status" value="1"/>
</dbReference>
<proteinExistence type="predicted"/>
<dbReference type="STRING" id="133383.A0A1R0GRH4"/>
<protein>
    <submittedName>
        <fullName evidence="7">DNA repair and recombination protein RAD26</fullName>
    </submittedName>
</protein>
<evidence type="ECO:0000256" key="2">
    <source>
        <dbReference type="ARBA" id="ARBA00022801"/>
    </source>
</evidence>
<dbReference type="InterPro" id="IPR000330">
    <property type="entry name" value="SNF2_N"/>
</dbReference>
<dbReference type="InterPro" id="IPR049730">
    <property type="entry name" value="SNF2/RAD54-like_C"/>
</dbReference>
<dbReference type="InterPro" id="IPR027417">
    <property type="entry name" value="P-loop_NTPase"/>
</dbReference>
<dbReference type="OrthoDB" id="413460at2759"/>
<feature type="domain" description="Helicase C-terminal" evidence="6">
    <location>
        <begin position="881"/>
        <end position="1076"/>
    </location>
</feature>
<evidence type="ECO:0000259" key="6">
    <source>
        <dbReference type="PROSITE" id="PS51194"/>
    </source>
</evidence>
<name>A0A1R0GRH4_9FUNG</name>
<feature type="region of interest" description="Disordered" evidence="4">
    <location>
        <begin position="169"/>
        <end position="188"/>
    </location>
</feature>
<feature type="compositionally biased region" description="Low complexity" evidence="4">
    <location>
        <begin position="1301"/>
        <end position="1316"/>
    </location>
</feature>
<feature type="compositionally biased region" description="Basic and acidic residues" evidence="4">
    <location>
        <begin position="1"/>
        <end position="12"/>
    </location>
</feature>
<feature type="region of interest" description="Disordered" evidence="4">
    <location>
        <begin position="197"/>
        <end position="226"/>
    </location>
</feature>
<accession>A0A1R0GRH4</accession>
<organism evidence="7 8">
    <name type="scientific">Smittium mucronatum</name>
    <dbReference type="NCBI Taxonomy" id="133383"/>
    <lineage>
        <taxon>Eukaryota</taxon>
        <taxon>Fungi</taxon>
        <taxon>Fungi incertae sedis</taxon>
        <taxon>Zoopagomycota</taxon>
        <taxon>Kickxellomycotina</taxon>
        <taxon>Harpellomycetes</taxon>
        <taxon>Harpellales</taxon>
        <taxon>Legeriomycetaceae</taxon>
        <taxon>Smittium</taxon>
    </lineage>
</organism>
<dbReference type="InterPro" id="IPR050496">
    <property type="entry name" value="SNF2_RAD54_helicase_repair"/>
</dbReference>
<dbReference type="GO" id="GO:0006283">
    <property type="term" value="P:transcription-coupled nucleotide-excision repair"/>
    <property type="evidence" value="ECO:0007669"/>
    <property type="project" value="TreeGrafter"/>
</dbReference>
<evidence type="ECO:0000259" key="5">
    <source>
        <dbReference type="PROSITE" id="PS51192"/>
    </source>
</evidence>
<dbReference type="Pfam" id="PF00176">
    <property type="entry name" value="SNF2-rel_dom"/>
    <property type="match status" value="2"/>
</dbReference>
<feature type="domain" description="Helicase ATP-binding" evidence="5">
    <location>
        <begin position="334"/>
        <end position="675"/>
    </location>
</feature>
<keyword evidence="2" id="KW-0378">Hydrolase</keyword>
<dbReference type="InterPro" id="IPR014001">
    <property type="entry name" value="Helicase_ATP-bd"/>
</dbReference>
<gene>
    <name evidence="7" type="ORF">AYI68_g6426</name>
</gene>
<dbReference type="EMBL" id="LSSL01004370">
    <property type="protein sequence ID" value="OLY79503.1"/>
    <property type="molecule type" value="Genomic_DNA"/>
</dbReference>
<dbReference type="GO" id="GO:0005524">
    <property type="term" value="F:ATP binding"/>
    <property type="evidence" value="ECO:0007669"/>
    <property type="project" value="InterPro"/>
</dbReference>
<evidence type="ECO:0000256" key="1">
    <source>
        <dbReference type="ARBA" id="ARBA00022741"/>
    </source>
</evidence>
<feature type="region of interest" description="Disordered" evidence="4">
    <location>
        <begin position="1299"/>
        <end position="1321"/>
    </location>
</feature>
<evidence type="ECO:0000313" key="7">
    <source>
        <dbReference type="EMBL" id="OLY79503.1"/>
    </source>
</evidence>
<dbReference type="Gene3D" id="3.40.50.10810">
    <property type="entry name" value="Tandem AAA-ATPase domain"/>
    <property type="match status" value="3"/>
</dbReference>
<sequence>MEFRSEIEKELFGSDDSLDQPETTAEIDLLLKLGKDVDILEQTNLEKQVKNLINANSDNQQEIIEKQIDAEASNLKRKLICEKKENKFDASKTKDIAEIHTKSYTIKNEFNSCPSGPKDSAKTLITNADLSEYGIKKSVTKEFNIVPQRGAAKKSLISIKKISFSKLKTPNSSSDFYPSESADNRYSSSVENDSLSFVESNSSYESPPPKKQKRSKKMKDKKQQKDDGSLLYYIKRLTSWKLSRFRERKSDPDLTIEQINDNPELLLEFNQEEYNSDPNIDDKQVVLPKDILSTLREQQLFNSSSYVSEIPLFVPNSIWSNLLDYQQVGVQWLYKLHNLNCGGILGDEMGLGKTVQIVSFLASIYHSKALACQSSSHPTNHLCKTKSEIKKIDNYSKIYDFYHESDTSSNKDEIKHIAIENQIGEFPINPDVTPHSDVQLPSLLVCPATLINQWVNEFHKWWPPLRIVVLHSTGSGFRIYNSKSIKKDSRNPKRSSEQLVSSDDSEYYSSDIADDFCNNNLGNFNSKMDVDGFDSEEYWEHDIYGWRTKKKKSYFSNKKLTRKLKINSSRSDDFSKILMDQILNPTSKNKNSIIKNACTVLITTFAGLASNKGNLLNVRWGYVILDEGHIIKNPLTDASLMAKRLLTNHRILISGTPIQNNLQELWNLFDFVYPGLLGSQQQFSKQFEEPITNSKRSKLKIKGRNKEVLKYQDFGNDLDVVYNSMVELRSIISPFLLRREKSAVKISLKPVNELVLVCNLSKIQRELYKKFISSGIMQEIFEGKLHILFGIDYVRKIANHPDLVSKKFSTFEPSSEPNESHHNSDNFKISVDDQNQAVMSLNFDLEENSIRNQTDFNDSSHDYCECCELINKSGKLSVLHSLFDLFYKKHQKIPSSNSEPELPNKVLVFVQTRQMLDIIESSLNLNHTCRKYTLPHVKYRYLRMDGTTPVQNRQSLVDQFNKFGSLPNDTNLKRHKKKNNNDDDFYIFLLTTKVGGLGLNLTSANKVIIFDPDWNPSLDNQAKLRSVRIGQKRQVTIIRLIANNTIETNIYYKQLYKQLLFLNVLNNPNKFLKNQYSFYSQTVGDLFGFDSMADIGKNLAEKSRHDMVKSSSDLNECEEVKNSDVEEELDVEGIDDLDKKNLAYESSLSKGFFSGSKICKFDNKPNTTFSPENDKIMKSIALPQSKNVKNISDHSDDNCSPLYVQSDEVQKEIINEDDSIEISEIKNVSKVEAYDDFSFDGQSQKLGSDTHNKEKSKYAELGNSEDSVLKDLLKIANIDKTICQESVFKNSSMYNDEDVEGGLSNSQGMNSSSNSGIVGDQNEQLFSGSANKFEYSGTAGNNSSKSILSNLIKLKPSASRDLGKGQFMESGSKFGTVESSTDYSRNKFKMSNVPLKHSSVKSLSLARQNVCQPEKYFFSDNKNLSLDAKDNKEIKVGKSMGYRNKYITETPKVNGARLGNSRDFKLPSSKYQNTVIVNDAQLSNVNMRRDSELQKNINSRESTKVNQKNVQNNVKIKTNTFITSGLSSNASSKNMSNLQEGIAKYLSERPMFAASQQELIDLFCADKSDLFKVKDFLLQLEGVAKKSKIPTTLKPNRVGTGSKSGIQMLGGGRTELRTNTGLGASNQQKGVSIWTLKDKY</sequence>
<dbReference type="Pfam" id="PF00271">
    <property type="entry name" value="Helicase_C"/>
    <property type="match status" value="1"/>
</dbReference>
<dbReference type="Gene3D" id="3.40.50.300">
    <property type="entry name" value="P-loop containing nucleotide triphosphate hydrolases"/>
    <property type="match status" value="1"/>
</dbReference>
<dbReference type="InterPro" id="IPR038718">
    <property type="entry name" value="SNF2-like_sf"/>
</dbReference>
<keyword evidence="3" id="KW-0067">ATP-binding</keyword>
<dbReference type="SMART" id="SM00487">
    <property type="entry name" value="DEXDc"/>
    <property type="match status" value="1"/>
</dbReference>
<feature type="compositionally biased region" description="Basic residues" evidence="4">
    <location>
        <begin position="210"/>
        <end position="220"/>
    </location>
</feature>
<dbReference type="GO" id="GO:0005634">
    <property type="term" value="C:nucleus"/>
    <property type="evidence" value="ECO:0007669"/>
    <property type="project" value="TreeGrafter"/>
</dbReference>
<dbReference type="Proteomes" id="UP000187455">
    <property type="component" value="Unassembled WGS sequence"/>
</dbReference>
<dbReference type="CDD" id="cd18793">
    <property type="entry name" value="SF2_C_SNF"/>
    <property type="match status" value="1"/>
</dbReference>
<dbReference type="PROSITE" id="PS51192">
    <property type="entry name" value="HELICASE_ATP_BIND_1"/>
    <property type="match status" value="1"/>
</dbReference>
<dbReference type="InterPro" id="IPR001650">
    <property type="entry name" value="Helicase_C-like"/>
</dbReference>
<evidence type="ECO:0000256" key="4">
    <source>
        <dbReference type="SAM" id="MobiDB-lite"/>
    </source>
</evidence>